<dbReference type="Proteomes" id="UP001319827">
    <property type="component" value="Chromosome"/>
</dbReference>
<comment type="subcellular location">
    <subcellularLocation>
        <location evidence="2">Cell membrane</location>
        <topology evidence="2">Multi-pass membrane protein</topology>
    </subcellularLocation>
</comment>
<keyword evidence="9" id="KW-0067">ATP-binding</keyword>
<keyword evidence="10" id="KW-0175">Coiled coil</keyword>
<evidence type="ECO:0000256" key="1">
    <source>
        <dbReference type="ARBA" id="ARBA00000085"/>
    </source>
</evidence>
<protein>
    <recommendedName>
        <fullName evidence="3">histidine kinase</fullName>
        <ecNumber evidence="3">2.7.13.3</ecNumber>
    </recommendedName>
</protein>
<feature type="coiled-coil region" evidence="10">
    <location>
        <begin position="205"/>
        <end position="232"/>
    </location>
</feature>
<comment type="catalytic activity">
    <reaction evidence="1">
        <text>ATP + protein L-histidine = ADP + protein N-phospho-L-histidine.</text>
        <dbReference type="EC" id="2.7.13.3"/>
    </reaction>
</comment>
<keyword evidence="11" id="KW-0472">Membrane</keyword>
<dbReference type="PROSITE" id="PS50109">
    <property type="entry name" value="HIS_KIN"/>
    <property type="match status" value="1"/>
</dbReference>
<evidence type="ECO:0000256" key="5">
    <source>
        <dbReference type="ARBA" id="ARBA00022553"/>
    </source>
</evidence>
<evidence type="ECO:0000256" key="8">
    <source>
        <dbReference type="ARBA" id="ARBA00022777"/>
    </source>
</evidence>
<keyword evidence="8" id="KW-0418">Kinase</keyword>
<dbReference type="EC" id="2.7.13.3" evidence="3"/>
<evidence type="ECO:0000256" key="10">
    <source>
        <dbReference type="SAM" id="Coils"/>
    </source>
</evidence>
<dbReference type="InterPro" id="IPR003661">
    <property type="entry name" value="HisK_dim/P_dom"/>
</dbReference>
<dbReference type="InterPro" id="IPR003660">
    <property type="entry name" value="HAMP_dom"/>
</dbReference>
<keyword evidence="4" id="KW-1003">Cell membrane</keyword>
<evidence type="ECO:0000256" key="2">
    <source>
        <dbReference type="ARBA" id="ARBA00004651"/>
    </source>
</evidence>
<evidence type="ECO:0000313" key="14">
    <source>
        <dbReference type="EMBL" id="BCR06477.1"/>
    </source>
</evidence>
<dbReference type="SMART" id="SM00387">
    <property type="entry name" value="HATPase_c"/>
    <property type="match status" value="1"/>
</dbReference>
<evidence type="ECO:0000256" key="9">
    <source>
        <dbReference type="ARBA" id="ARBA00022840"/>
    </source>
</evidence>
<dbReference type="SUPFAM" id="SSF158472">
    <property type="entry name" value="HAMP domain-like"/>
    <property type="match status" value="1"/>
</dbReference>
<dbReference type="SMART" id="SM00388">
    <property type="entry name" value="HisKA"/>
    <property type="match status" value="1"/>
</dbReference>
<evidence type="ECO:0000259" key="12">
    <source>
        <dbReference type="PROSITE" id="PS50109"/>
    </source>
</evidence>
<accession>A0ABN6E2C2</accession>
<dbReference type="Gene3D" id="6.10.340.10">
    <property type="match status" value="1"/>
</dbReference>
<dbReference type="InterPro" id="IPR050980">
    <property type="entry name" value="2C_sensor_his_kinase"/>
</dbReference>
<dbReference type="InterPro" id="IPR036097">
    <property type="entry name" value="HisK_dim/P_sf"/>
</dbReference>
<dbReference type="Gene3D" id="3.30.565.10">
    <property type="entry name" value="Histidine kinase-like ATPase, C-terminal domain"/>
    <property type="match status" value="1"/>
</dbReference>
<name>A0ABN6E2C2_9BACT</name>
<reference evidence="14 15" key="1">
    <citation type="journal article" date="2016" name="C (Basel)">
        <title>Selective Growth of and Electricity Production by Marine Exoelectrogenic Bacteria in Self-Aggregated Hydrogel of Microbially Reduced Graphene Oxide.</title>
        <authorList>
            <person name="Yoshida N."/>
            <person name="Goto Y."/>
            <person name="Miyata Y."/>
        </authorList>
    </citation>
    <scope>NUCLEOTIDE SEQUENCE [LARGE SCALE GENOMIC DNA]</scope>
    <source>
        <strain evidence="14 15">NIT-T3</strain>
    </source>
</reference>
<keyword evidence="15" id="KW-1185">Reference proteome</keyword>
<dbReference type="Gene3D" id="1.10.287.130">
    <property type="match status" value="1"/>
</dbReference>
<dbReference type="Pfam" id="PF00512">
    <property type="entry name" value="HisKA"/>
    <property type="match status" value="1"/>
</dbReference>
<keyword evidence="11" id="KW-0812">Transmembrane</keyword>
<feature type="domain" description="HAMP" evidence="13">
    <location>
        <begin position="168"/>
        <end position="220"/>
    </location>
</feature>
<dbReference type="CDD" id="cd06225">
    <property type="entry name" value="HAMP"/>
    <property type="match status" value="1"/>
</dbReference>
<organism evidence="14 15">
    <name type="scientific">Desulfuromonas versatilis</name>
    <dbReference type="NCBI Taxonomy" id="2802975"/>
    <lineage>
        <taxon>Bacteria</taxon>
        <taxon>Pseudomonadati</taxon>
        <taxon>Thermodesulfobacteriota</taxon>
        <taxon>Desulfuromonadia</taxon>
        <taxon>Desulfuromonadales</taxon>
        <taxon>Desulfuromonadaceae</taxon>
        <taxon>Desulfuromonas</taxon>
    </lineage>
</organism>
<proteinExistence type="predicted"/>
<keyword evidence="11" id="KW-1133">Transmembrane helix</keyword>
<dbReference type="PANTHER" id="PTHR44936:SF10">
    <property type="entry name" value="SENSOR PROTEIN RSTB"/>
    <property type="match status" value="1"/>
</dbReference>
<feature type="transmembrane region" description="Helical" evidence="11">
    <location>
        <begin position="12"/>
        <end position="34"/>
    </location>
</feature>
<dbReference type="Pfam" id="PF00672">
    <property type="entry name" value="HAMP"/>
    <property type="match status" value="1"/>
</dbReference>
<dbReference type="InterPro" id="IPR005467">
    <property type="entry name" value="His_kinase_dom"/>
</dbReference>
<dbReference type="RefSeq" id="WP_221249854.1">
    <property type="nucleotide sequence ID" value="NZ_AP024355.1"/>
</dbReference>
<dbReference type="CDD" id="cd00075">
    <property type="entry name" value="HATPase"/>
    <property type="match status" value="1"/>
</dbReference>
<gene>
    <name evidence="14" type="ORF">DESUT3_35460</name>
</gene>
<keyword evidence="7" id="KW-0547">Nucleotide-binding</keyword>
<dbReference type="InterPro" id="IPR036890">
    <property type="entry name" value="HATPase_C_sf"/>
</dbReference>
<evidence type="ECO:0000259" key="13">
    <source>
        <dbReference type="PROSITE" id="PS50885"/>
    </source>
</evidence>
<dbReference type="CDD" id="cd00082">
    <property type="entry name" value="HisKA"/>
    <property type="match status" value="1"/>
</dbReference>
<sequence>MRRPRRRLFWRIYLNGLLLILAATVAVTATALLVQPESRFHGRPERLHQLLAAELQRHLEAPAELQATLERFCATLQRSGAVYRRDGTRLAAAGTAPPAPLAGEELPRIGGWHPLRQADQGWVYATAVGPGDGPYLLLAGPDSGGLRFALALAAVLLVVALVSWPLVRALAGPLERLTRTSRALAAGDLSARSGLARRDEVGELARALDEMAGRLEERLRSEKELLANISHEIRTPLARLRVALELCEDSPGDAAQTLERLQGMGADLADLERLVDNVLTSARLDLASGGPAGLPLRPREVSLGRFFADTAARFDRHHPARFLELRLAPELPDAQFDPELVNRVCDNLLDNAVKYSPPDQPVRLDATLAEGGLRVEVSDFGEGVPEADLPRLFEPFFRSDRSRSRQTGGTGLGLTLCRRIIEAHGGRIAASPRPAKGMTFGFTLPLQSDRPEPS</sequence>
<keyword evidence="5" id="KW-0597">Phosphoprotein</keyword>
<evidence type="ECO:0000256" key="6">
    <source>
        <dbReference type="ARBA" id="ARBA00022679"/>
    </source>
</evidence>
<evidence type="ECO:0000256" key="4">
    <source>
        <dbReference type="ARBA" id="ARBA00022475"/>
    </source>
</evidence>
<dbReference type="PRINTS" id="PR00344">
    <property type="entry name" value="BCTRLSENSOR"/>
</dbReference>
<dbReference type="PANTHER" id="PTHR44936">
    <property type="entry name" value="SENSOR PROTEIN CREC"/>
    <property type="match status" value="1"/>
</dbReference>
<evidence type="ECO:0000313" key="15">
    <source>
        <dbReference type="Proteomes" id="UP001319827"/>
    </source>
</evidence>
<dbReference type="SUPFAM" id="SSF55874">
    <property type="entry name" value="ATPase domain of HSP90 chaperone/DNA topoisomerase II/histidine kinase"/>
    <property type="match status" value="1"/>
</dbReference>
<dbReference type="PROSITE" id="PS50885">
    <property type="entry name" value="HAMP"/>
    <property type="match status" value="1"/>
</dbReference>
<dbReference type="InterPro" id="IPR004358">
    <property type="entry name" value="Sig_transdc_His_kin-like_C"/>
</dbReference>
<evidence type="ECO:0000256" key="3">
    <source>
        <dbReference type="ARBA" id="ARBA00012438"/>
    </source>
</evidence>
<evidence type="ECO:0000256" key="11">
    <source>
        <dbReference type="SAM" id="Phobius"/>
    </source>
</evidence>
<feature type="transmembrane region" description="Helical" evidence="11">
    <location>
        <begin position="146"/>
        <end position="167"/>
    </location>
</feature>
<dbReference type="EMBL" id="AP024355">
    <property type="protein sequence ID" value="BCR06477.1"/>
    <property type="molecule type" value="Genomic_DNA"/>
</dbReference>
<dbReference type="Pfam" id="PF02518">
    <property type="entry name" value="HATPase_c"/>
    <property type="match status" value="1"/>
</dbReference>
<reference evidence="14 15" key="2">
    <citation type="journal article" date="2021" name="Int. J. Syst. Evol. Microbiol.">
        <title>Isolation and Polyphasic Characterization of Desulfuromonas versatilis sp. Nov., an Electrogenic Bacteria Capable of Versatile Metabolism Isolated from a Graphene Oxide-Reducing Enrichment Culture.</title>
        <authorList>
            <person name="Xie L."/>
            <person name="Yoshida N."/>
            <person name="Ishii S."/>
            <person name="Meng L."/>
        </authorList>
    </citation>
    <scope>NUCLEOTIDE SEQUENCE [LARGE SCALE GENOMIC DNA]</scope>
    <source>
        <strain evidence="14 15">NIT-T3</strain>
    </source>
</reference>
<dbReference type="SMART" id="SM00304">
    <property type="entry name" value="HAMP"/>
    <property type="match status" value="1"/>
</dbReference>
<keyword evidence="6" id="KW-0808">Transferase</keyword>
<feature type="domain" description="Histidine kinase" evidence="12">
    <location>
        <begin position="228"/>
        <end position="448"/>
    </location>
</feature>
<dbReference type="SUPFAM" id="SSF47384">
    <property type="entry name" value="Homodimeric domain of signal transducing histidine kinase"/>
    <property type="match status" value="1"/>
</dbReference>
<evidence type="ECO:0000256" key="7">
    <source>
        <dbReference type="ARBA" id="ARBA00022741"/>
    </source>
</evidence>
<dbReference type="InterPro" id="IPR003594">
    <property type="entry name" value="HATPase_dom"/>
</dbReference>